<reference evidence="1" key="1">
    <citation type="submission" date="2023-03" db="EMBL/GenBank/DDBJ databases">
        <title>Massive genome expansion in bonnet fungi (Mycena s.s.) driven by repeated elements and novel gene families across ecological guilds.</title>
        <authorList>
            <consortium name="Lawrence Berkeley National Laboratory"/>
            <person name="Harder C.B."/>
            <person name="Miyauchi S."/>
            <person name="Viragh M."/>
            <person name="Kuo A."/>
            <person name="Thoen E."/>
            <person name="Andreopoulos B."/>
            <person name="Lu D."/>
            <person name="Skrede I."/>
            <person name="Drula E."/>
            <person name="Henrissat B."/>
            <person name="Morin E."/>
            <person name="Kohler A."/>
            <person name="Barry K."/>
            <person name="LaButti K."/>
            <person name="Morin E."/>
            <person name="Salamov A."/>
            <person name="Lipzen A."/>
            <person name="Mereny Z."/>
            <person name="Hegedus B."/>
            <person name="Baldrian P."/>
            <person name="Stursova M."/>
            <person name="Weitz H."/>
            <person name="Taylor A."/>
            <person name="Grigoriev I.V."/>
            <person name="Nagy L.G."/>
            <person name="Martin F."/>
            <person name="Kauserud H."/>
        </authorList>
    </citation>
    <scope>NUCLEOTIDE SEQUENCE</scope>
    <source>
        <strain evidence="1">CBHHK188m</strain>
    </source>
</reference>
<evidence type="ECO:0000313" key="1">
    <source>
        <dbReference type="EMBL" id="KAJ7716011.1"/>
    </source>
</evidence>
<protein>
    <submittedName>
        <fullName evidence="1">Uncharacterized protein</fullName>
    </submittedName>
</protein>
<proteinExistence type="predicted"/>
<dbReference type="EMBL" id="JARJLG010000338">
    <property type="protein sequence ID" value="KAJ7716011.1"/>
    <property type="molecule type" value="Genomic_DNA"/>
</dbReference>
<sequence length="176" mass="19367">MRGHGHEDVGRKIIPSDAIGGFVLWVLGVGTGWFDTDEGHPPLRLCPAFIERDTVAIEPRQHEYCLAGARPYACGCTRTGYSRATAVGTRQPSISLSTSAADVPLVRPTWLFRPDTLSTKRVIVKSKEHRSSTSPPPHRCCFSAARHLPASSTRRLSVRLLLLRKGKSDVALPLFR</sequence>
<dbReference type="Proteomes" id="UP001215280">
    <property type="component" value="Unassembled WGS sequence"/>
</dbReference>
<accession>A0AAD7MGB7</accession>
<gene>
    <name evidence="1" type="ORF">DFH07DRAFT_974026</name>
</gene>
<name>A0AAD7MGB7_9AGAR</name>
<organism evidence="1 2">
    <name type="scientific">Mycena maculata</name>
    <dbReference type="NCBI Taxonomy" id="230809"/>
    <lineage>
        <taxon>Eukaryota</taxon>
        <taxon>Fungi</taxon>
        <taxon>Dikarya</taxon>
        <taxon>Basidiomycota</taxon>
        <taxon>Agaricomycotina</taxon>
        <taxon>Agaricomycetes</taxon>
        <taxon>Agaricomycetidae</taxon>
        <taxon>Agaricales</taxon>
        <taxon>Marasmiineae</taxon>
        <taxon>Mycenaceae</taxon>
        <taxon>Mycena</taxon>
    </lineage>
</organism>
<evidence type="ECO:0000313" key="2">
    <source>
        <dbReference type="Proteomes" id="UP001215280"/>
    </source>
</evidence>
<comment type="caution">
    <text evidence="1">The sequence shown here is derived from an EMBL/GenBank/DDBJ whole genome shotgun (WGS) entry which is preliminary data.</text>
</comment>
<keyword evidence="2" id="KW-1185">Reference proteome</keyword>
<dbReference type="AlphaFoldDB" id="A0AAD7MGB7"/>